<dbReference type="InterPro" id="IPR011006">
    <property type="entry name" value="CheY-like_superfamily"/>
</dbReference>
<proteinExistence type="predicted"/>
<dbReference type="PROSITE" id="PS50110">
    <property type="entry name" value="RESPONSE_REGULATORY"/>
    <property type="match status" value="1"/>
</dbReference>
<comment type="caution">
    <text evidence="3">The sequence shown here is derived from an EMBL/GenBank/DDBJ whole genome shotgun (WGS) entry which is preliminary data.</text>
</comment>
<organism evidence="3 4">
    <name type="scientific">Candidatus Doudnabacteria bacterium RIFCSPHIGHO2_01_FULL_49_9</name>
    <dbReference type="NCBI Taxonomy" id="1817827"/>
    <lineage>
        <taxon>Bacteria</taxon>
        <taxon>Candidatus Doudnaibacteriota</taxon>
    </lineage>
</organism>
<dbReference type="Gene3D" id="3.40.50.2300">
    <property type="match status" value="1"/>
</dbReference>
<dbReference type="AlphaFoldDB" id="A0A1F5NZ77"/>
<dbReference type="SUPFAM" id="SSF52172">
    <property type="entry name" value="CheY-like"/>
    <property type="match status" value="1"/>
</dbReference>
<accession>A0A1F5NZ77</accession>
<name>A0A1F5NZ77_9BACT</name>
<evidence type="ECO:0000256" key="1">
    <source>
        <dbReference type="PROSITE-ProRule" id="PRU00169"/>
    </source>
</evidence>
<evidence type="ECO:0000313" key="3">
    <source>
        <dbReference type="EMBL" id="OGE82955.1"/>
    </source>
</evidence>
<dbReference type="EMBL" id="MFEN01000058">
    <property type="protein sequence ID" value="OGE82955.1"/>
    <property type="molecule type" value="Genomic_DNA"/>
</dbReference>
<evidence type="ECO:0000313" key="4">
    <source>
        <dbReference type="Proteomes" id="UP000176339"/>
    </source>
</evidence>
<dbReference type="SMART" id="SM00448">
    <property type="entry name" value="REC"/>
    <property type="match status" value="1"/>
</dbReference>
<sequence>MKILLLEPDEYWTRQFTDRLGGQFELIIARDTADAKHLYEAESPDMVVGELLLADGSSYGFLENLRALSLNAALPIVIFSQVDSLQDIEATLALGVSGYFVKGRDRINDVHNLLLTLNSP</sequence>
<feature type="domain" description="Response regulatory" evidence="2">
    <location>
        <begin position="2"/>
        <end position="117"/>
    </location>
</feature>
<gene>
    <name evidence="3" type="ORF">A2846_02245</name>
</gene>
<reference evidence="3 4" key="1">
    <citation type="journal article" date="2016" name="Nat. Commun.">
        <title>Thousands of microbial genomes shed light on interconnected biogeochemical processes in an aquifer system.</title>
        <authorList>
            <person name="Anantharaman K."/>
            <person name="Brown C.T."/>
            <person name="Hug L.A."/>
            <person name="Sharon I."/>
            <person name="Castelle C.J."/>
            <person name="Probst A.J."/>
            <person name="Thomas B.C."/>
            <person name="Singh A."/>
            <person name="Wilkins M.J."/>
            <person name="Karaoz U."/>
            <person name="Brodie E.L."/>
            <person name="Williams K.H."/>
            <person name="Hubbard S.S."/>
            <person name="Banfield J.F."/>
        </authorList>
    </citation>
    <scope>NUCLEOTIDE SEQUENCE [LARGE SCALE GENOMIC DNA]</scope>
</reference>
<dbReference type="InterPro" id="IPR001789">
    <property type="entry name" value="Sig_transdc_resp-reg_receiver"/>
</dbReference>
<dbReference type="GO" id="GO:0000160">
    <property type="term" value="P:phosphorelay signal transduction system"/>
    <property type="evidence" value="ECO:0007669"/>
    <property type="project" value="InterPro"/>
</dbReference>
<protein>
    <recommendedName>
        <fullName evidence="2">Response regulatory domain-containing protein</fullName>
    </recommendedName>
</protein>
<comment type="caution">
    <text evidence="1">Lacks conserved residue(s) required for the propagation of feature annotation.</text>
</comment>
<evidence type="ECO:0000259" key="2">
    <source>
        <dbReference type="PROSITE" id="PS50110"/>
    </source>
</evidence>
<dbReference type="Proteomes" id="UP000176339">
    <property type="component" value="Unassembled WGS sequence"/>
</dbReference>